<gene>
    <name evidence="3" type="ORF">METZ01_LOCUS14907</name>
</gene>
<dbReference type="SUPFAM" id="SSF52096">
    <property type="entry name" value="ClpP/crotonase"/>
    <property type="match status" value="1"/>
</dbReference>
<dbReference type="EMBL" id="UINC01000843">
    <property type="protein sequence ID" value="SUZ62053.1"/>
    <property type="molecule type" value="Genomic_DNA"/>
</dbReference>
<dbReference type="CDD" id="cd06558">
    <property type="entry name" value="crotonase-like"/>
    <property type="match status" value="1"/>
</dbReference>
<name>A0A381P8X1_9ZZZZ</name>
<dbReference type="GO" id="GO:0016836">
    <property type="term" value="F:hydro-lyase activity"/>
    <property type="evidence" value="ECO:0007669"/>
    <property type="project" value="UniProtKB-ARBA"/>
</dbReference>
<evidence type="ECO:0000256" key="2">
    <source>
        <dbReference type="ARBA" id="ARBA00023239"/>
    </source>
</evidence>
<dbReference type="Pfam" id="PF00378">
    <property type="entry name" value="ECH_1"/>
    <property type="match status" value="1"/>
</dbReference>
<keyword evidence="2" id="KW-0456">Lyase</keyword>
<dbReference type="PANTHER" id="PTHR11941">
    <property type="entry name" value="ENOYL-COA HYDRATASE-RELATED"/>
    <property type="match status" value="1"/>
</dbReference>
<organism evidence="3">
    <name type="scientific">marine metagenome</name>
    <dbReference type="NCBI Taxonomy" id="408172"/>
    <lineage>
        <taxon>unclassified sequences</taxon>
        <taxon>metagenomes</taxon>
        <taxon>ecological metagenomes</taxon>
    </lineage>
</organism>
<reference evidence="3" key="1">
    <citation type="submission" date="2018-05" db="EMBL/GenBank/DDBJ databases">
        <authorList>
            <person name="Lanie J.A."/>
            <person name="Ng W.-L."/>
            <person name="Kazmierczak K.M."/>
            <person name="Andrzejewski T.M."/>
            <person name="Davidsen T.M."/>
            <person name="Wayne K.J."/>
            <person name="Tettelin H."/>
            <person name="Glass J.I."/>
            <person name="Rusch D."/>
            <person name="Podicherti R."/>
            <person name="Tsui H.-C.T."/>
            <person name="Winkler M.E."/>
        </authorList>
    </citation>
    <scope>NUCLEOTIDE SEQUENCE</scope>
</reference>
<evidence type="ECO:0000313" key="3">
    <source>
        <dbReference type="EMBL" id="SUZ62053.1"/>
    </source>
</evidence>
<dbReference type="FunFam" id="1.10.12.10:FF:000001">
    <property type="entry name" value="Probable enoyl-CoA hydratase, mitochondrial"/>
    <property type="match status" value="1"/>
</dbReference>
<protein>
    <recommendedName>
        <fullName evidence="4">Enoyl-CoA hydratase</fullName>
    </recommendedName>
</protein>
<comment type="similarity">
    <text evidence="1">Belongs to the enoyl-CoA hydratase/isomerase family.</text>
</comment>
<sequence length="265" mass="28664">MSDLLIDSADGVATLTMNRPDARNALSSEMRAGLDEAFHRCESDDDVRCVVLRGAGEHFMAGGDVKSFASLFAEEEPVDMRDLFLHRIHRLHPIMFAMRRLPKPIIASVRGAAAGAGVSLAACCDLIIAAEDSFFTLAYSLIGTSPDGGSTFALPRAIGAKKAMEMALLGDRIAAADLARFGLVNFVVPADDLADETGKLAQRLAAGPTRAYGQAKRLIYGSLENQMERQLQMEAEAFADCAMTDDFREGVTAFVEKRRAVFRGR</sequence>
<dbReference type="AlphaFoldDB" id="A0A381P8X1"/>
<dbReference type="GO" id="GO:0006635">
    <property type="term" value="P:fatty acid beta-oxidation"/>
    <property type="evidence" value="ECO:0007669"/>
    <property type="project" value="TreeGrafter"/>
</dbReference>
<proteinExistence type="inferred from homology"/>
<dbReference type="InterPro" id="IPR029045">
    <property type="entry name" value="ClpP/crotonase-like_dom_sf"/>
</dbReference>
<dbReference type="Gene3D" id="1.10.12.10">
    <property type="entry name" value="Lyase 2-enoyl-coa Hydratase, Chain A, domain 2"/>
    <property type="match status" value="1"/>
</dbReference>
<evidence type="ECO:0008006" key="4">
    <source>
        <dbReference type="Google" id="ProtNLM"/>
    </source>
</evidence>
<dbReference type="InterPro" id="IPR001753">
    <property type="entry name" value="Enoyl-CoA_hydra/iso"/>
</dbReference>
<dbReference type="Gene3D" id="3.90.226.10">
    <property type="entry name" value="2-enoyl-CoA Hydratase, Chain A, domain 1"/>
    <property type="match status" value="1"/>
</dbReference>
<accession>A0A381P8X1</accession>
<evidence type="ECO:0000256" key="1">
    <source>
        <dbReference type="ARBA" id="ARBA00005254"/>
    </source>
</evidence>
<dbReference type="InterPro" id="IPR014748">
    <property type="entry name" value="Enoyl-CoA_hydra_C"/>
</dbReference>
<dbReference type="PANTHER" id="PTHR11941:SF133">
    <property type="entry name" value="1,2-EPOXYPHENYLACETYL-COA ISOMERASE"/>
    <property type="match status" value="1"/>
</dbReference>